<feature type="domain" description="Spore germination GerD central core" evidence="3">
    <location>
        <begin position="65"/>
        <end position="178"/>
    </location>
</feature>
<evidence type="ECO:0000313" key="4">
    <source>
        <dbReference type="EMBL" id="MBA9029375.1"/>
    </source>
</evidence>
<feature type="chain" id="PRO_5045596706" evidence="2">
    <location>
        <begin position="24"/>
        <end position="205"/>
    </location>
</feature>
<comment type="caution">
    <text evidence="4">The sequence shown here is derived from an EMBL/GenBank/DDBJ whole genome shotgun (WGS) entry which is preliminary data.</text>
</comment>
<accession>A0ABR6CWQ5</accession>
<dbReference type="Proteomes" id="UP000626697">
    <property type="component" value="Unassembled WGS sequence"/>
</dbReference>
<reference evidence="4 5" key="1">
    <citation type="submission" date="2020-08" db="EMBL/GenBank/DDBJ databases">
        <title>Genomic Encyclopedia of Type Strains, Phase IV (KMG-IV): sequencing the most valuable type-strain genomes for metagenomic binning, comparative biology and taxonomic classification.</title>
        <authorList>
            <person name="Goeker M."/>
        </authorList>
    </citation>
    <scope>NUCLEOTIDE SEQUENCE [LARGE SCALE GENOMIC DNA]</scope>
    <source>
        <strain evidence="4 5">DSM 105481</strain>
    </source>
</reference>
<evidence type="ECO:0000259" key="3">
    <source>
        <dbReference type="Pfam" id="PF17898"/>
    </source>
</evidence>
<evidence type="ECO:0000256" key="1">
    <source>
        <dbReference type="SAM" id="MobiDB-lite"/>
    </source>
</evidence>
<dbReference type="EMBL" id="JACJHX010000036">
    <property type="protein sequence ID" value="MBA9029375.1"/>
    <property type="molecule type" value="Genomic_DNA"/>
</dbReference>
<dbReference type="Pfam" id="PF17898">
    <property type="entry name" value="GerD"/>
    <property type="match status" value="1"/>
</dbReference>
<keyword evidence="2" id="KW-0732">Signal</keyword>
<feature type="compositionally biased region" description="Basic and acidic residues" evidence="1">
    <location>
        <begin position="182"/>
        <end position="194"/>
    </location>
</feature>
<dbReference type="NCBIfam" id="NF040801">
    <property type="entry name" value="spore_GerD"/>
    <property type="match status" value="1"/>
</dbReference>
<dbReference type="InterPro" id="IPR041262">
    <property type="entry name" value="GerD_central"/>
</dbReference>
<proteinExistence type="predicted"/>
<keyword evidence="5" id="KW-1185">Reference proteome</keyword>
<sequence length="205" mass="22793">MRYSVILLLFSMFCLVGSGCTQSGTSVAKMDYEETKKMVVDILKTDDGKKAIQDVLSDESIKSKLILDQDVVTKAVETTITSDKGQKFWENSFKDPKFAANYAKSLKKEHEQLLKDLAKDPNYRELITDIMKEPGFQTEINKLLKSNEIRSIYKETLLETMDSPLVKAKMQDILIKAATKMQTDEKSNDKKKGSGGDTGSGGGGS</sequence>
<feature type="region of interest" description="Disordered" evidence="1">
    <location>
        <begin position="179"/>
        <end position="205"/>
    </location>
</feature>
<feature type="signal peptide" evidence="2">
    <location>
        <begin position="1"/>
        <end position="23"/>
    </location>
</feature>
<gene>
    <name evidence="4" type="ORF">HNP81_004750</name>
</gene>
<name>A0ABR6CWQ5_9BACI</name>
<evidence type="ECO:0000256" key="2">
    <source>
        <dbReference type="SAM" id="SignalP"/>
    </source>
</evidence>
<evidence type="ECO:0000313" key="5">
    <source>
        <dbReference type="Proteomes" id="UP000626697"/>
    </source>
</evidence>
<protein>
    <submittedName>
        <fullName evidence="4">Spore germination protein D</fullName>
    </submittedName>
</protein>
<organism evidence="4 5">
    <name type="scientific">Peribacillus huizhouensis</name>
    <dbReference type="NCBI Taxonomy" id="1501239"/>
    <lineage>
        <taxon>Bacteria</taxon>
        <taxon>Bacillati</taxon>
        <taxon>Bacillota</taxon>
        <taxon>Bacilli</taxon>
        <taxon>Bacillales</taxon>
        <taxon>Bacillaceae</taxon>
        <taxon>Peribacillus</taxon>
    </lineage>
</organism>
<dbReference type="RefSeq" id="WP_182504131.1">
    <property type="nucleotide sequence ID" value="NZ_JACJHX010000036.1"/>
</dbReference>
<feature type="compositionally biased region" description="Gly residues" evidence="1">
    <location>
        <begin position="195"/>
        <end position="205"/>
    </location>
</feature>
<dbReference type="PROSITE" id="PS51257">
    <property type="entry name" value="PROKAR_LIPOPROTEIN"/>
    <property type="match status" value="1"/>
</dbReference>